<sequence>MCVRQCFILWGFETASGTSFRLALILMLYLTCLL</sequence>
<gene>
    <name evidence="2" type="ORF">OIU74_005986</name>
</gene>
<dbReference type="EMBL" id="JAPFFM010000012">
    <property type="protein sequence ID" value="KAJ6727848.1"/>
    <property type="molecule type" value="Genomic_DNA"/>
</dbReference>
<keyword evidence="3" id="KW-1185">Reference proteome</keyword>
<reference evidence="2" key="1">
    <citation type="submission" date="2022-11" db="EMBL/GenBank/DDBJ databases">
        <authorList>
            <person name="Hyden B.L."/>
            <person name="Feng K."/>
            <person name="Yates T."/>
            <person name="Jawdy S."/>
            <person name="Smart L.B."/>
            <person name="Muchero W."/>
        </authorList>
    </citation>
    <scope>NUCLEOTIDE SEQUENCE</scope>
    <source>
        <tissue evidence="2">Shoot tip</tissue>
    </source>
</reference>
<evidence type="ECO:0000256" key="1">
    <source>
        <dbReference type="SAM" id="Phobius"/>
    </source>
</evidence>
<dbReference type="AlphaFoldDB" id="A0A9Q0UDD2"/>
<keyword evidence="1" id="KW-1133">Transmembrane helix</keyword>
<proteinExistence type="predicted"/>
<evidence type="ECO:0000313" key="3">
    <source>
        <dbReference type="Proteomes" id="UP001151752"/>
    </source>
</evidence>
<feature type="transmembrane region" description="Helical" evidence="1">
    <location>
        <begin position="7"/>
        <end position="30"/>
    </location>
</feature>
<keyword evidence="1" id="KW-0472">Membrane</keyword>
<keyword evidence="1" id="KW-0812">Transmembrane</keyword>
<dbReference type="Proteomes" id="UP001151752">
    <property type="component" value="Chromosome 11"/>
</dbReference>
<accession>A0A9Q0UDD2</accession>
<protein>
    <submittedName>
        <fullName evidence="2">Uncharacterized protein</fullName>
    </submittedName>
</protein>
<comment type="caution">
    <text evidence="2">The sequence shown here is derived from an EMBL/GenBank/DDBJ whole genome shotgun (WGS) entry which is preliminary data.</text>
</comment>
<reference evidence="2" key="2">
    <citation type="journal article" date="2023" name="Int. J. Mol. Sci.">
        <title>De Novo Assembly and Annotation of 11 Diverse Shrub Willow (Salix) Genomes Reveals Novel Gene Organization in Sex-Linked Regions.</title>
        <authorList>
            <person name="Hyden B."/>
            <person name="Feng K."/>
            <person name="Yates T.B."/>
            <person name="Jawdy S."/>
            <person name="Cereghino C."/>
            <person name="Smart L.B."/>
            <person name="Muchero W."/>
        </authorList>
    </citation>
    <scope>NUCLEOTIDE SEQUENCE</scope>
    <source>
        <tissue evidence="2">Shoot tip</tissue>
    </source>
</reference>
<evidence type="ECO:0000313" key="2">
    <source>
        <dbReference type="EMBL" id="KAJ6727848.1"/>
    </source>
</evidence>
<organism evidence="2 3">
    <name type="scientific">Salix koriyanagi</name>
    <dbReference type="NCBI Taxonomy" id="2511006"/>
    <lineage>
        <taxon>Eukaryota</taxon>
        <taxon>Viridiplantae</taxon>
        <taxon>Streptophyta</taxon>
        <taxon>Embryophyta</taxon>
        <taxon>Tracheophyta</taxon>
        <taxon>Spermatophyta</taxon>
        <taxon>Magnoliopsida</taxon>
        <taxon>eudicotyledons</taxon>
        <taxon>Gunneridae</taxon>
        <taxon>Pentapetalae</taxon>
        <taxon>rosids</taxon>
        <taxon>fabids</taxon>
        <taxon>Malpighiales</taxon>
        <taxon>Salicaceae</taxon>
        <taxon>Saliceae</taxon>
        <taxon>Salix</taxon>
    </lineage>
</organism>
<name>A0A9Q0UDD2_9ROSI</name>